<reference evidence="6" key="1">
    <citation type="journal article" date="2023" name="Mar. Drugs">
        <title>Gemmata algarum, a Novel Planctomycete Isolated from an Algal Mat, Displays Antimicrobial Activity.</title>
        <authorList>
            <person name="Kumar G."/>
            <person name="Kallscheuer N."/>
            <person name="Kashif M."/>
            <person name="Ahamad S."/>
            <person name="Jagadeeshwari U."/>
            <person name="Pannikurungottu S."/>
            <person name="Haufschild T."/>
            <person name="Kabuu M."/>
            <person name="Sasikala C."/>
            <person name="Jogler C."/>
            <person name="Ramana C."/>
        </authorList>
    </citation>
    <scope>NUCLEOTIDE SEQUENCE [LARGE SCALE GENOMIC DNA]</scope>
    <source>
        <strain evidence="6">JC673</strain>
    </source>
</reference>
<comment type="similarity">
    <text evidence="1">Belongs to the prokaryotic/mitochondrial release factor family.</text>
</comment>
<protein>
    <submittedName>
        <fullName evidence="5">Peptide chain release factor 1</fullName>
    </submittedName>
</protein>
<dbReference type="Pfam" id="PF03462">
    <property type="entry name" value="PCRF"/>
    <property type="match status" value="1"/>
</dbReference>
<keyword evidence="6" id="KW-1185">Reference proteome</keyword>
<proteinExistence type="inferred from homology"/>
<dbReference type="RefSeq" id="WP_320689820.1">
    <property type="nucleotide sequence ID" value="NZ_JAXBLV010000244.1"/>
</dbReference>
<dbReference type="Gene3D" id="3.30.70.1660">
    <property type="match status" value="1"/>
</dbReference>
<evidence type="ECO:0000313" key="5">
    <source>
        <dbReference type="EMBL" id="MDY3563667.1"/>
    </source>
</evidence>
<keyword evidence="3" id="KW-0648">Protein biosynthesis</keyword>
<gene>
    <name evidence="5" type="primary">prfA</name>
    <name evidence="5" type="ORF">R5W23_005283</name>
</gene>
<accession>A0ABU5FA62</accession>
<feature type="domain" description="Prokaryotic-type class I peptide chain release factors" evidence="4">
    <location>
        <begin position="224"/>
        <end position="240"/>
    </location>
</feature>
<evidence type="ECO:0000313" key="6">
    <source>
        <dbReference type="Proteomes" id="UP001272242"/>
    </source>
</evidence>
<dbReference type="InterPro" id="IPR000352">
    <property type="entry name" value="Pep_chain_release_fac_I"/>
</dbReference>
<dbReference type="InterPro" id="IPR045853">
    <property type="entry name" value="Pep_chain_release_fac_I_sf"/>
</dbReference>
<name>A0ABU5FA62_9BACT</name>
<dbReference type="PROSITE" id="PS00745">
    <property type="entry name" value="RF_PROK_I"/>
    <property type="match status" value="1"/>
</dbReference>
<dbReference type="Proteomes" id="UP001272242">
    <property type="component" value="Unassembled WGS sequence"/>
</dbReference>
<dbReference type="EMBL" id="JAXBLV010000244">
    <property type="protein sequence ID" value="MDY3563667.1"/>
    <property type="molecule type" value="Genomic_DNA"/>
</dbReference>
<evidence type="ECO:0000256" key="3">
    <source>
        <dbReference type="ARBA" id="ARBA00022917"/>
    </source>
</evidence>
<dbReference type="PANTHER" id="PTHR43804">
    <property type="entry name" value="LD18447P"/>
    <property type="match status" value="1"/>
</dbReference>
<evidence type="ECO:0000259" key="4">
    <source>
        <dbReference type="PROSITE" id="PS00745"/>
    </source>
</evidence>
<evidence type="ECO:0000256" key="2">
    <source>
        <dbReference type="ARBA" id="ARBA00022481"/>
    </source>
</evidence>
<dbReference type="InterPro" id="IPR005139">
    <property type="entry name" value="PCRF"/>
</dbReference>
<sequence>MFPTLEPQLARYAELEQQLYDPAIAGDPVKAGAIGKERGALAKIVEPYIEYKRLCRAIADAEVMAADPDLKDMADEELADLRPKRDALHARIEEKLLLDPSEDYSKLIIEIRAGTGGDEAALFAGNLYEMYTRYAREKGWKIEEIASSPGEAGGFKEVAFGVTGDDVYQLLRYESGGHRVQRVPATETQGRIHTSAATVAVLPEPEEAQVEINEANDIEWERMRAGGAGGQHVNKTESAVRIWYKKGTPDEMEVKCQDGRSQGKNYEQAMRILRSRLFERQQERIHRERASMRKEQIGSGDRNARIRTYNFPQNRCTDHRIEFTVYKLDAIMAGALDQMIQPMRDHVKKEKLAANGAK</sequence>
<dbReference type="InterPro" id="IPR050057">
    <property type="entry name" value="Prokaryotic/Mito_RF"/>
</dbReference>
<dbReference type="SUPFAM" id="SSF75620">
    <property type="entry name" value="Release factor"/>
    <property type="match status" value="1"/>
</dbReference>
<dbReference type="SMART" id="SM00937">
    <property type="entry name" value="PCRF"/>
    <property type="match status" value="1"/>
</dbReference>
<dbReference type="NCBIfam" id="NF001859">
    <property type="entry name" value="PRK00591.1"/>
    <property type="match status" value="1"/>
</dbReference>
<comment type="caution">
    <text evidence="5">The sequence shown here is derived from an EMBL/GenBank/DDBJ whole genome shotgun (WGS) entry which is preliminary data.</text>
</comment>
<dbReference type="Gene3D" id="3.30.160.20">
    <property type="match status" value="1"/>
</dbReference>
<keyword evidence="2" id="KW-0488">Methylation</keyword>
<dbReference type="Gene3D" id="6.10.140.1950">
    <property type="match status" value="1"/>
</dbReference>
<organism evidence="5 6">
    <name type="scientific">Gemmata algarum</name>
    <dbReference type="NCBI Taxonomy" id="2975278"/>
    <lineage>
        <taxon>Bacteria</taxon>
        <taxon>Pseudomonadati</taxon>
        <taxon>Planctomycetota</taxon>
        <taxon>Planctomycetia</taxon>
        <taxon>Gemmatales</taxon>
        <taxon>Gemmataceae</taxon>
        <taxon>Gemmata</taxon>
    </lineage>
</organism>
<evidence type="ECO:0000256" key="1">
    <source>
        <dbReference type="ARBA" id="ARBA00010835"/>
    </source>
</evidence>
<dbReference type="Pfam" id="PF00472">
    <property type="entry name" value="RF-1"/>
    <property type="match status" value="1"/>
</dbReference>
<dbReference type="PANTHER" id="PTHR43804:SF7">
    <property type="entry name" value="LD18447P"/>
    <property type="match status" value="1"/>
</dbReference>